<evidence type="ECO:0000313" key="2">
    <source>
        <dbReference type="EMBL" id="KAG7195393.1"/>
    </source>
</evidence>
<evidence type="ECO:0000313" key="3">
    <source>
        <dbReference type="Proteomes" id="UP000790833"/>
    </source>
</evidence>
<accession>A0A9P8AK20</accession>
<name>A0A9P8AK20_9ASCO</name>
<feature type="transmembrane region" description="Helical" evidence="1">
    <location>
        <begin position="7"/>
        <end position="25"/>
    </location>
</feature>
<dbReference type="GeneID" id="66116525"/>
<keyword evidence="1" id="KW-1133">Transmembrane helix</keyword>
<reference evidence="2" key="1">
    <citation type="submission" date="2021-03" db="EMBL/GenBank/DDBJ databases">
        <authorList>
            <person name="Palmer J.M."/>
        </authorList>
    </citation>
    <scope>NUCLEOTIDE SEQUENCE</scope>
    <source>
        <strain evidence="2">ARV_011</strain>
    </source>
</reference>
<keyword evidence="1" id="KW-0812">Transmembrane</keyword>
<gene>
    <name evidence="2" type="ORF">KQ657_003151</name>
</gene>
<keyword evidence="1" id="KW-0472">Membrane</keyword>
<organism evidence="2 3">
    <name type="scientific">Scheffersomyces spartinae</name>
    <dbReference type="NCBI Taxonomy" id="45513"/>
    <lineage>
        <taxon>Eukaryota</taxon>
        <taxon>Fungi</taxon>
        <taxon>Dikarya</taxon>
        <taxon>Ascomycota</taxon>
        <taxon>Saccharomycotina</taxon>
        <taxon>Pichiomycetes</taxon>
        <taxon>Debaryomycetaceae</taxon>
        <taxon>Scheffersomyces</taxon>
    </lineage>
</organism>
<comment type="caution">
    <text evidence="2">The sequence shown here is derived from an EMBL/GenBank/DDBJ whole genome shotgun (WGS) entry which is preliminary data.</text>
</comment>
<proteinExistence type="predicted"/>
<dbReference type="AlphaFoldDB" id="A0A9P8AK20"/>
<evidence type="ECO:0000256" key="1">
    <source>
        <dbReference type="SAM" id="Phobius"/>
    </source>
</evidence>
<dbReference type="RefSeq" id="XP_043050938.1">
    <property type="nucleotide sequence ID" value="XM_043193886.1"/>
</dbReference>
<dbReference type="Proteomes" id="UP000790833">
    <property type="component" value="Unassembled WGS sequence"/>
</dbReference>
<sequence>MATFAKIKCFVSSFLLFYVIYLWTYRCGQLDNLYSPLNAIKSKIAGDHPESVELIKDIPVVFKNEVDSFEFAACGKLNQFELWVKPYTASGFAWLDAHVYSHPTFKKYAMADKLTFAKTKYYQFVHPLVLEVFQYIEMLQYKVAELTSPLIAKVKKSVN</sequence>
<keyword evidence="3" id="KW-1185">Reference proteome</keyword>
<dbReference type="OrthoDB" id="4072889at2759"/>
<protein>
    <submittedName>
        <fullName evidence="2">Uncharacterized protein</fullName>
    </submittedName>
</protein>
<dbReference type="EMBL" id="JAHMUF010000003">
    <property type="protein sequence ID" value="KAG7195393.1"/>
    <property type="molecule type" value="Genomic_DNA"/>
</dbReference>